<dbReference type="Proteomes" id="UP001409585">
    <property type="component" value="Unassembled WGS sequence"/>
</dbReference>
<gene>
    <name evidence="4 5" type="primary">hflD</name>
    <name evidence="5" type="ORF">GCM10025791_49420</name>
</gene>
<dbReference type="AlphaFoldDB" id="A0AAV3U9Y5"/>
<dbReference type="Pfam" id="PF04356">
    <property type="entry name" value="DUF489"/>
    <property type="match status" value="1"/>
</dbReference>
<dbReference type="InterPro" id="IPR035932">
    <property type="entry name" value="HflD-like_sf"/>
</dbReference>
<accession>A0AAV3U9Y5</accession>
<comment type="caution">
    <text evidence="5">The sequence shown here is derived from an EMBL/GenBank/DDBJ whole genome shotgun (WGS) entry which is preliminary data.</text>
</comment>
<dbReference type="GO" id="GO:0005886">
    <property type="term" value="C:plasma membrane"/>
    <property type="evidence" value="ECO:0007669"/>
    <property type="project" value="UniProtKB-SubCell"/>
</dbReference>
<keyword evidence="1 4" id="KW-1003">Cell membrane</keyword>
<reference evidence="6" key="1">
    <citation type="journal article" date="2019" name="Int. J. Syst. Evol. Microbiol.">
        <title>The Global Catalogue of Microorganisms (GCM) 10K type strain sequencing project: providing services to taxonomists for standard genome sequencing and annotation.</title>
        <authorList>
            <consortium name="The Broad Institute Genomics Platform"/>
            <consortium name="The Broad Institute Genome Sequencing Center for Infectious Disease"/>
            <person name="Wu L."/>
            <person name="Ma J."/>
        </authorList>
    </citation>
    <scope>NUCLEOTIDE SEQUENCE [LARGE SCALE GENOMIC DNA]</scope>
    <source>
        <strain evidence="6">JCM 19134</strain>
    </source>
</reference>
<keyword evidence="6" id="KW-1185">Reference proteome</keyword>
<dbReference type="NCBIfam" id="NF001246">
    <property type="entry name" value="PRK00218.1-2"/>
    <property type="match status" value="1"/>
</dbReference>
<sequence>MNNTKDQALALAGLFQSVALVEALAKTGNCDKPAFDASIQSVFVTAPKTTIDVYHNINNLALGFKVLIENLESHTCASYPDSLRYSLNLFHLHKKLQKNPAMLAVIGQRLQRCQSQLDHFDASHDNIIAALADIYSDTLSTFTFRIQVKGSFTHLQQTRNANQIRAMLLAGVRATMLWRQVGGSRIKLLWQKNDLLQTARALYQDIDPSLKH</sequence>
<keyword evidence="2 4" id="KW-0963">Cytoplasm</keyword>
<dbReference type="Gene3D" id="1.10.3890.10">
    <property type="entry name" value="HflD-like"/>
    <property type="match status" value="1"/>
</dbReference>
<evidence type="ECO:0000256" key="2">
    <source>
        <dbReference type="ARBA" id="ARBA00022490"/>
    </source>
</evidence>
<comment type="similarity">
    <text evidence="4">Belongs to the HflD family.</text>
</comment>
<dbReference type="HAMAP" id="MF_00695">
    <property type="entry name" value="HflD_protein"/>
    <property type="match status" value="1"/>
</dbReference>
<dbReference type="PANTHER" id="PTHR38100">
    <property type="entry name" value="HIGH FREQUENCY LYSOGENIZATION PROTEIN HFLD"/>
    <property type="match status" value="1"/>
</dbReference>
<dbReference type="InterPro" id="IPR007451">
    <property type="entry name" value="HflD"/>
</dbReference>
<evidence type="ECO:0000256" key="1">
    <source>
        <dbReference type="ARBA" id="ARBA00022475"/>
    </source>
</evidence>
<name>A0AAV3U9Y5_9ALTE</name>
<evidence type="ECO:0000256" key="4">
    <source>
        <dbReference type="HAMAP-Rule" id="MF_00695"/>
    </source>
</evidence>
<evidence type="ECO:0000313" key="6">
    <source>
        <dbReference type="Proteomes" id="UP001409585"/>
    </source>
</evidence>
<dbReference type="PANTHER" id="PTHR38100:SF1">
    <property type="entry name" value="HIGH FREQUENCY LYSOGENIZATION PROTEIN HFLD"/>
    <property type="match status" value="1"/>
</dbReference>
<comment type="subcellular location">
    <subcellularLocation>
        <location evidence="4">Cytoplasm</location>
    </subcellularLocation>
    <subcellularLocation>
        <location evidence="4">Cell membrane</location>
        <topology evidence="4">Peripheral membrane protein</topology>
        <orientation evidence="4">Cytoplasmic side</orientation>
    </subcellularLocation>
</comment>
<proteinExistence type="inferred from homology"/>
<dbReference type="EMBL" id="BAABLX010000080">
    <property type="protein sequence ID" value="GAA4961918.1"/>
    <property type="molecule type" value="Genomic_DNA"/>
</dbReference>
<dbReference type="GO" id="GO:0005737">
    <property type="term" value="C:cytoplasm"/>
    <property type="evidence" value="ECO:0007669"/>
    <property type="project" value="UniProtKB-SubCell"/>
</dbReference>
<dbReference type="RefSeq" id="WP_345428276.1">
    <property type="nucleotide sequence ID" value="NZ_AP031496.1"/>
</dbReference>
<organism evidence="5 6">
    <name type="scientific">Halioxenophilus aromaticivorans</name>
    <dbReference type="NCBI Taxonomy" id="1306992"/>
    <lineage>
        <taxon>Bacteria</taxon>
        <taxon>Pseudomonadati</taxon>
        <taxon>Pseudomonadota</taxon>
        <taxon>Gammaproteobacteria</taxon>
        <taxon>Alteromonadales</taxon>
        <taxon>Alteromonadaceae</taxon>
        <taxon>Halioxenophilus</taxon>
    </lineage>
</organism>
<evidence type="ECO:0000256" key="3">
    <source>
        <dbReference type="ARBA" id="ARBA00023136"/>
    </source>
</evidence>
<dbReference type="SUPFAM" id="SSF101322">
    <property type="entry name" value="YcfC-like"/>
    <property type="match status" value="1"/>
</dbReference>
<protein>
    <recommendedName>
        <fullName evidence="4">High frequency lysogenization protein HflD homolog</fullName>
    </recommendedName>
</protein>
<evidence type="ECO:0000313" key="5">
    <source>
        <dbReference type="EMBL" id="GAA4961918.1"/>
    </source>
</evidence>
<keyword evidence="3 4" id="KW-0472">Membrane</keyword>